<comment type="caution">
    <text evidence="1">The sequence shown here is derived from an EMBL/GenBank/DDBJ whole genome shotgun (WGS) entry which is preliminary data.</text>
</comment>
<evidence type="ECO:0008006" key="3">
    <source>
        <dbReference type="Google" id="ProtNLM"/>
    </source>
</evidence>
<accession>A0AAE3M9A9</accession>
<dbReference type="Proteomes" id="UP001209229">
    <property type="component" value="Unassembled WGS sequence"/>
</dbReference>
<evidence type="ECO:0000313" key="1">
    <source>
        <dbReference type="EMBL" id="MCW3789366.1"/>
    </source>
</evidence>
<keyword evidence="2" id="KW-1185">Reference proteome</keyword>
<dbReference type="PROSITE" id="PS51257">
    <property type="entry name" value="PROKAR_LIPOPROTEIN"/>
    <property type="match status" value="1"/>
</dbReference>
<gene>
    <name evidence="1" type="ORF">OM075_23085</name>
</gene>
<reference evidence="1" key="1">
    <citation type="submission" date="2022-10" db="EMBL/GenBank/DDBJ databases">
        <authorList>
            <person name="Yu W.X."/>
        </authorList>
    </citation>
    <scope>NUCLEOTIDE SEQUENCE</scope>
    <source>
        <strain evidence="1">AAT</strain>
    </source>
</reference>
<organism evidence="1 2">
    <name type="scientific">Plebeiibacterium sediminum</name>
    <dbReference type="NCBI Taxonomy" id="2992112"/>
    <lineage>
        <taxon>Bacteria</taxon>
        <taxon>Pseudomonadati</taxon>
        <taxon>Bacteroidota</taxon>
        <taxon>Bacteroidia</taxon>
        <taxon>Marinilabiliales</taxon>
        <taxon>Marinilabiliaceae</taxon>
        <taxon>Plebeiibacterium</taxon>
    </lineage>
</organism>
<dbReference type="EMBL" id="JAPDPJ010000103">
    <property type="protein sequence ID" value="MCW3789366.1"/>
    <property type="molecule type" value="Genomic_DNA"/>
</dbReference>
<proteinExistence type="predicted"/>
<dbReference type="AlphaFoldDB" id="A0AAE3M9A9"/>
<dbReference type="RefSeq" id="WP_301192921.1">
    <property type="nucleotide sequence ID" value="NZ_JAPDPJ010000103.1"/>
</dbReference>
<evidence type="ECO:0000313" key="2">
    <source>
        <dbReference type="Proteomes" id="UP001209229"/>
    </source>
</evidence>
<protein>
    <recommendedName>
        <fullName evidence="3">Lipoprotein</fullName>
    </recommendedName>
</protein>
<name>A0AAE3M9A9_9BACT</name>
<sequence>MKKIILTTYSMITKTFLLSTLLLTILFVSCDKSNDLDQIKPESEMTVDSIYFSCTINNELLEFKSPTAMFSSSGKTNCRLGILEDLPNDLSIIEVIREFRDDKYLVEFRFNEVYLVDTTATLWDIPEVKEDLYKNGDHPFQFLSLEDYGIGSPSTPYVGVHIKIYDIENNKTYNSSISYVHRDNSNELNNFKNNSVMHITNSYFLNSNGSYNDSFGTEASDNWYLEANFKCKLYSGDPFDPNYTKNAINITDGVIKGCF</sequence>